<accession>A0A379CJC3</accession>
<dbReference type="PANTHER" id="PTHR32089:SF120">
    <property type="entry name" value="METHYL-ACCEPTING CHEMOTAXIS PROTEIN TLPQ"/>
    <property type="match status" value="1"/>
</dbReference>
<dbReference type="PROSITE" id="PS50885">
    <property type="entry name" value="HAMP"/>
    <property type="match status" value="1"/>
</dbReference>
<dbReference type="PANTHER" id="PTHR32089">
    <property type="entry name" value="METHYL-ACCEPTING CHEMOTAXIS PROTEIN MCPB"/>
    <property type="match status" value="1"/>
</dbReference>
<dbReference type="InterPro" id="IPR047347">
    <property type="entry name" value="YvaQ-like_sensor"/>
</dbReference>
<protein>
    <submittedName>
        <fullName evidence="8">Methyl-accepting chemotaxis protein</fullName>
    </submittedName>
</protein>
<evidence type="ECO:0000256" key="7">
    <source>
        <dbReference type="SAM" id="Phobius"/>
    </source>
</evidence>
<evidence type="ECO:0000313" key="9">
    <source>
        <dbReference type="Proteomes" id="UP000664658"/>
    </source>
</evidence>
<dbReference type="SMART" id="SM00304">
    <property type="entry name" value="HAMP"/>
    <property type="match status" value="1"/>
</dbReference>
<dbReference type="FunFam" id="1.10.287.950:FF:000001">
    <property type="entry name" value="Methyl-accepting chemotaxis sensory transducer"/>
    <property type="match status" value="1"/>
</dbReference>
<dbReference type="GO" id="GO:0004888">
    <property type="term" value="F:transmembrane signaling receptor activity"/>
    <property type="evidence" value="ECO:0007669"/>
    <property type="project" value="InterPro"/>
</dbReference>
<keyword evidence="2" id="KW-0145">Chemotaxis</keyword>
<dbReference type="Pfam" id="PF00015">
    <property type="entry name" value="MCPsignal"/>
    <property type="match status" value="1"/>
</dbReference>
<evidence type="ECO:0000256" key="2">
    <source>
        <dbReference type="ARBA" id="ARBA00022500"/>
    </source>
</evidence>
<keyword evidence="7" id="KW-1133">Transmembrane helix</keyword>
<dbReference type="InterPro" id="IPR024478">
    <property type="entry name" value="HlyB_4HB_MCP"/>
</dbReference>
<dbReference type="PRINTS" id="PR00260">
    <property type="entry name" value="CHEMTRNSDUCR"/>
</dbReference>
<dbReference type="CDD" id="cd06225">
    <property type="entry name" value="HAMP"/>
    <property type="match status" value="1"/>
</dbReference>
<dbReference type="InterPro" id="IPR003660">
    <property type="entry name" value="HAMP_dom"/>
</dbReference>
<keyword evidence="6" id="KW-0175">Coiled coil</keyword>
<feature type="coiled-coil region" evidence="6">
    <location>
        <begin position="477"/>
        <end position="504"/>
    </location>
</feature>
<dbReference type="CDD" id="cd19411">
    <property type="entry name" value="MCP2201-like_sensor"/>
    <property type="match status" value="1"/>
</dbReference>
<evidence type="ECO:0000256" key="5">
    <source>
        <dbReference type="PROSITE-ProRule" id="PRU00284"/>
    </source>
</evidence>
<dbReference type="GO" id="GO:0005886">
    <property type="term" value="C:plasma membrane"/>
    <property type="evidence" value="ECO:0007669"/>
    <property type="project" value="UniProtKB-SubCell"/>
</dbReference>
<name>A0A379CJC3_PLESH</name>
<dbReference type="SUPFAM" id="SSF58104">
    <property type="entry name" value="Methyl-accepting chemotaxis protein (MCP) signaling domain"/>
    <property type="match status" value="1"/>
</dbReference>
<organism evidence="8 9">
    <name type="scientific">Plesiomonas shigelloides</name>
    <name type="common">Aeromonas shigelloides</name>
    <dbReference type="NCBI Taxonomy" id="703"/>
    <lineage>
        <taxon>Bacteria</taxon>
        <taxon>Pseudomonadati</taxon>
        <taxon>Pseudomonadota</taxon>
        <taxon>Gammaproteobacteria</taxon>
        <taxon>Enterobacterales</taxon>
        <taxon>Enterobacteriaceae</taxon>
        <taxon>Plesiomonas</taxon>
    </lineage>
</organism>
<evidence type="ECO:0000256" key="3">
    <source>
        <dbReference type="ARBA" id="ARBA00023224"/>
    </source>
</evidence>
<feature type="transmembrane region" description="Helical" evidence="7">
    <location>
        <begin position="12"/>
        <end position="34"/>
    </location>
</feature>
<comment type="subcellular location">
    <subcellularLocation>
        <location evidence="1">Cell inner membrane</location>
        <topology evidence="1">Multi-pass membrane protein</topology>
    </subcellularLocation>
</comment>
<dbReference type="InterPro" id="IPR004089">
    <property type="entry name" value="MCPsignal_dom"/>
</dbReference>
<dbReference type="GeneID" id="69704991"/>
<dbReference type="InterPro" id="IPR004090">
    <property type="entry name" value="Chemotax_Me-accpt_rcpt"/>
</dbReference>
<dbReference type="EMBL" id="JAFNAA010000003">
    <property type="protein sequence ID" value="MBO1107335.1"/>
    <property type="molecule type" value="Genomic_DNA"/>
</dbReference>
<dbReference type="GO" id="GO:0006935">
    <property type="term" value="P:chemotaxis"/>
    <property type="evidence" value="ECO:0007669"/>
    <property type="project" value="UniProtKB-KW"/>
</dbReference>
<dbReference type="GO" id="GO:0007165">
    <property type="term" value="P:signal transduction"/>
    <property type="evidence" value="ECO:0007669"/>
    <property type="project" value="UniProtKB-KW"/>
</dbReference>
<dbReference type="Pfam" id="PF00672">
    <property type="entry name" value="HAMP"/>
    <property type="match status" value="1"/>
</dbReference>
<feature type="transmembrane region" description="Helical" evidence="7">
    <location>
        <begin position="191"/>
        <end position="211"/>
    </location>
</feature>
<keyword evidence="3 5" id="KW-0807">Transducer</keyword>
<gene>
    <name evidence="8" type="ORF">J2R62_03710</name>
</gene>
<keyword evidence="7" id="KW-0812">Transmembrane</keyword>
<reference evidence="8" key="1">
    <citation type="submission" date="2021-03" db="EMBL/GenBank/DDBJ databases">
        <title>Plesiomonas shigelloides zfcc0051, isolated from zebrafish feces.</title>
        <authorList>
            <person name="Vanderhoek Z."/>
            <person name="Gaulke C."/>
        </authorList>
    </citation>
    <scope>NUCLEOTIDE SEQUENCE</scope>
    <source>
        <strain evidence="8">Zfcc0051</strain>
    </source>
</reference>
<sequence>MLFKHLSIGKKLTAAFSLLCLLIIGIGLFSLLQFTRLNAESLDLTDNVMPSIRVAARISDEVGNFRRYELGMFLVNDDPSRNAEYQRVLQNLPSQVDGALTEYGPLVYSDHERQTYNNIKNEWLAYLGLHRQVMDMLNRGEVQQARHFFLTQGIPAYQKLNAQTTELMNINQAYAVEGRQMAENVFGSAKLSIFICIAVAIVLVVVFANILTRQIRDPLLLLVDQAKQIAGGNLARGALCDYLDSGKMANDEIGQLAKAIRQMKEGLHQLVNEITSSVSQLSTAVEEVSAIAEQSSHGMQQQQSEVSQLATAMNEMQSTVMEVSRNTTDAASAAHDASESSGSGSKVVHSAIHSIEAVAQEIEHSGQVVQQLEQDSASISVVLDVIRNIADQTNLLALNAAIEAARAGEQGRGFAVVADEVRTLAQRTQDSTAEINKIIEVLQSRAAEAGQAMQISRQQMQTSVEQARNAGATIEQINQAVIRISDMNTQIASATEEQNSVTEELNRSIVNIHNASDEVAQGANQTAQACAELSQLAVHLQQMTNRFAL</sequence>
<proteinExistence type="inferred from homology"/>
<dbReference type="PROSITE" id="PS50111">
    <property type="entry name" value="CHEMOTAXIS_TRANSDUC_2"/>
    <property type="match status" value="1"/>
</dbReference>
<comment type="caution">
    <text evidence="8">The sequence shown here is derived from an EMBL/GenBank/DDBJ whole genome shotgun (WGS) entry which is preliminary data.</text>
</comment>
<keyword evidence="7" id="KW-0472">Membrane</keyword>
<dbReference type="AlphaFoldDB" id="A0A379CJC3"/>
<dbReference type="Gene3D" id="1.10.287.950">
    <property type="entry name" value="Methyl-accepting chemotaxis protein"/>
    <property type="match status" value="1"/>
</dbReference>
<dbReference type="CDD" id="cd11386">
    <property type="entry name" value="MCP_signal"/>
    <property type="match status" value="1"/>
</dbReference>
<evidence type="ECO:0000256" key="6">
    <source>
        <dbReference type="SAM" id="Coils"/>
    </source>
</evidence>
<comment type="similarity">
    <text evidence="4">Belongs to the methyl-accepting chemotaxis (MCP) protein family.</text>
</comment>
<evidence type="ECO:0000256" key="4">
    <source>
        <dbReference type="ARBA" id="ARBA00029447"/>
    </source>
</evidence>
<evidence type="ECO:0000313" key="8">
    <source>
        <dbReference type="EMBL" id="MBO1107335.1"/>
    </source>
</evidence>
<dbReference type="Proteomes" id="UP000664658">
    <property type="component" value="Unassembled WGS sequence"/>
</dbReference>
<dbReference type="SMART" id="SM00283">
    <property type="entry name" value="MA"/>
    <property type="match status" value="1"/>
</dbReference>
<dbReference type="RefSeq" id="WP_084977012.1">
    <property type="nucleotide sequence ID" value="NZ_CP050969.1"/>
</dbReference>
<evidence type="ECO:0000256" key="1">
    <source>
        <dbReference type="ARBA" id="ARBA00004429"/>
    </source>
</evidence>
<dbReference type="Pfam" id="PF12729">
    <property type="entry name" value="4HB_MCP_1"/>
    <property type="match status" value="1"/>
</dbReference>